<dbReference type="Proteomes" id="UP000003233">
    <property type="component" value="Unassembled WGS sequence"/>
</dbReference>
<accession>H1PWF1</accession>
<gene>
    <name evidence="1" type="ORF">HMPREF0402_02744</name>
</gene>
<dbReference type="BioCyc" id="FSP457404-HMP:GTSQ-2770-MONOMER"/>
<dbReference type="AlphaFoldDB" id="H1PWF1"/>
<dbReference type="HOGENOM" id="CLU_2843550_0_0_0"/>
<dbReference type="EMBL" id="AGWJ02000022">
    <property type="protein sequence ID" value="EHO79482.1"/>
    <property type="molecule type" value="Genomic_DNA"/>
</dbReference>
<protein>
    <submittedName>
        <fullName evidence="1">Uncharacterized protein</fullName>
    </submittedName>
</protein>
<comment type="caution">
    <text evidence="1">The sequence shown here is derived from an EMBL/GenBank/DDBJ whole genome shotgun (WGS) entry which is preliminary data.</text>
</comment>
<proteinExistence type="predicted"/>
<organism evidence="1 2">
    <name type="scientific">Fusobacterium ulcerans 12-1B</name>
    <dbReference type="NCBI Taxonomy" id="457404"/>
    <lineage>
        <taxon>Bacteria</taxon>
        <taxon>Fusobacteriati</taxon>
        <taxon>Fusobacteriota</taxon>
        <taxon>Fusobacteriia</taxon>
        <taxon>Fusobacteriales</taxon>
        <taxon>Fusobacteriaceae</taxon>
        <taxon>Fusobacterium</taxon>
    </lineage>
</organism>
<dbReference type="RefSeq" id="WP_008698537.1">
    <property type="nucleotide sequence ID" value="NZ_KE161009.1"/>
</dbReference>
<sequence length="65" mass="7888">MINTKIKNLIGNECDPRLLKLVIKSFLKLIYKKVLKKDEITKEKVIDMINYFEKDTDYEYKKYII</sequence>
<name>H1PWF1_9FUSO</name>
<evidence type="ECO:0000313" key="1">
    <source>
        <dbReference type="EMBL" id="EHO79482.1"/>
    </source>
</evidence>
<keyword evidence="2" id="KW-1185">Reference proteome</keyword>
<dbReference type="PATRIC" id="fig|457404.5.peg.2413"/>
<reference evidence="1 2" key="1">
    <citation type="submission" date="2012-07" db="EMBL/GenBank/DDBJ databases">
        <title>The Genome Sequence of Fusobacterium ulcerans 12_1B.</title>
        <authorList>
            <consortium name="The Broad Institute Genome Sequencing Platform"/>
            <person name="Earl A."/>
            <person name="Ward D."/>
            <person name="Feldgarden M."/>
            <person name="Gevers D."/>
            <person name="Strauss J."/>
            <person name="Ambrose C.E."/>
            <person name="Allen-Vercoe E."/>
            <person name="Walker B."/>
            <person name="Young S.K."/>
            <person name="Zeng Q."/>
            <person name="Gargeya S."/>
            <person name="Fitzgerald M."/>
            <person name="Haas B."/>
            <person name="Abouelleil A."/>
            <person name="Alvarado L."/>
            <person name="Arachchi H.M."/>
            <person name="Berlin A.M."/>
            <person name="Chapman S.B."/>
            <person name="Goldberg J."/>
            <person name="Griggs A."/>
            <person name="Gujja S."/>
            <person name="Hansen M."/>
            <person name="Howarth C."/>
            <person name="Imamovic A."/>
            <person name="Larimer J."/>
            <person name="McCowen C."/>
            <person name="Montmayeur A."/>
            <person name="Murphy C."/>
            <person name="Neiman D."/>
            <person name="Pearson M."/>
            <person name="Priest M."/>
            <person name="Roberts A."/>
            <person name="Saif S."/>
            <person name="Shea T."/>
            <person name="Sisk P."/>
            <person name="Sykes S."/>
            <person name="Wortman J."/>
            <person name="Nusbaum C."/>
            <person name="Birren B."/>
        </authorList>
    </citation>
    <scope>NUCLEOTIDE SEQUENCE [LARGE SCALE GENOMIC DNA]</scope>
    <source>
        <strain evidence="1 2">12_1B</strain>
    </source>
</reference>
<evidence type="ECO:0000313" key="2">
    <source>
        <dbReference type="Proteomes" id="UP000003233"/>
    </source>
</evidence>